<dbReference type="EMBL" id="CAEZZU010000102">
    <property type="protein sequence ID" value="CAB4779683.1"/>
    <property type="molecule type" value="Genomic_DNA"/>
</dbReference>
<protein>
    <submittedName>
        <fullName evidence="1">Unannotated protein</fullName>
    </submittedName>
</protein>
<dbReference type="EMBL" id="CAFBPF010000054">
    <property type="protein sequence ID" value="CAB5008184.1"/>
    <property type="molecule type" value="Genomic_DNA"/>
</dbReference>
<organism evidence="1">
    <name type="scientific">freshwater metagenome</name>
    <dbReference type="NCBI Taxonomy" id="449393"/>
    <lineage>
        <taxon>unclassified sequences</taxon>
        <taxon>metagenomes</taxon>
        <taxon>ecological metagenomes</taxon>
    </lineage>
</organism>
<proteinExistence type="predicted"/>
<evidence type="ECO:0000313" key="2">
    <source>
        <dbReference type="EMBL" id="CAB5008184.1"/>
    </source>
</evidence>
<accession>A0A6J6W982</accession>
<evidence type="ECO:0000313" key="1">
    <source>
        <dbReference type="EMBL" id="CAB4779683.1"/>
    </source>
</evidence>
<name>A0A6J6W982_9ZZZZ</name>
<gene>
    <name evidence="1" type="ORF">UFOPK2925_00776</name>
    <name evidence="2" type="ORF">UFOPK4071_00572</name>
</gene>
<reference evidence="1" key="1">
    <citation type="submission" date="2020-05" db="EMBL/GenBank/DDBJ databases">
        <authorList>
            <person name="Chiriac C."/>
            <person name="Salcher M."/>
            <person name="Ghai R."/>
            <person name="Kavagutti S V."/>
        </authorList>
    </citation>
    <scope>NUCLEOTIDE SEQUENCE</scope>
</reference>
<dbReference type="AlphaFoldDB" id="A0A6J6W982"/>
<sequence>MHDDCAVIISWLTALRFVNDVKKNLKTKVSIDVNMYLPFGIPICVKNEF</sequence>